<proteinExistence type="predicted"/>
<organism evidence="1 2">
    <name type="scientific">Penicillium digitatum (strain PHI26 / CECT 20796)</name>
    <name type="common">Green mold</name>
    <dbReference type="NCBI Taxonomy" id="1170229"/>
    <lineage>
        <taxon>Eukaryota</taxon>
        <taxon>Fungi</taxon>
        <taxon>Dikarya</taxon>
        <taxon>Ascomycota</taxon>
        <taxon>Pezizomycotina</taxon>
        <taxon>Eurotiomycetes</taxon>
        <taxon>Eurotiomycetidae</taxon>
        <taxon>Eurotiales</taxon>
        <taxon>Aspergillaceae</taxon>
        <taxon>Penicillium</taxon>
    </lineage>
</organism>
<gene>
    <name evidence="1" type="ORF">PDIG_81520</name>
</gene>
<comment type="caution">
    <text evidence="1">The sequence shown here is derived from an EMBL/GenBank/DDBJ whole genome shotgun (WGS) entry which is preliminary data.</text>
</comment>
<dbReference type="EMBL" id="AKCT01000296">
    <property type="protein sequence ID" value="EKV05955.1"/>
    <property type="molecule type" value="Genomic_DNA"/>
</dbReference>
<reference evidence="2" key="1">
    <citation type="journal article" date="2012" name="BMC Genomics">
        <title>Genome sequence of the necrotrophic fungus Penicillium digitatum, the main postharvest pathogen of citrus.</title>
        <authorList>
            <person name="Marcet-Houben M."/>
            <person name="Ballester A.-R."/>
            <person name="de la Fuente B."/>
            <person name="Harries E."/>
            <person name="Marcos J.F."/>
            <person name="Gonzalez-Candelas L."/>
            <person name="Gabaldon T."/>
        </authorList>
    </citation>
    <scope>NUCLEOTIDE SEQUENCE [LARGE SCALE GENOMIC DNA]</scope>
    <source>
        <strain evidence="2">PHI26 / CECT 20796</strain>
    </source>
</reference>
<dbReference type="Proteomes" id="UP000009882">
    <property type="component" value="Unassembled WGS sequence"/>
</dbReference>
<evidence type="ECO:0000313" key="2">
    <source>
        <dbReference type="Proteomes" id="UP000009882"/>
    </source>
</evidence>
<sequence length="109" mass="12059">MPQHSLRSKSATGIFPSLIVHGFPLRPKSSTNETFVSYELIMYFGPMHSGLMCQISLRKLNNLLVSCYSMTRSSPGPVHFSEIEDLFLPIYLGSMVNVSSVPRVPGPSL</sequence>
<protein>
    <submittedName>
        <fullName evidence="1">Uncharacterized protein</fullName>
    </submittedName>
</protein>
<accession>K9F969</accession>
<name>K9F969_PEND2</name>
<keyword evidence="2" id="KW-1185">Reference proteome</keyword>
<dbReference type="InParanoid" id="K9F969"/>
<evidence type="ECO:0000313" key="1">
    <source>
        <dbReference type="EMBL" id="EKV05955.1"/>
    </source>
</evidence>
<dbReference type="AlphaFoldDB" id="K9F969"/>
<dbReference type="HOGENOM" id="CLU_2184847_0_0_1"/>